<evidence type="ECO:0000256" key="7">
    <source>
        <dbReference type="ARBA" id="ARBA00022989"/>
    </source>
</evidence>
<dbReference type="PROSITE" id="PS50893">
    <property type="entry name" value="ABC_TRANSPORTER_2"/>
    <property type="match status" value="1"/>
</dbReference>
<dbReference type="Pfam" id="PF00664">
    <property type="entry name" value="ABC_membrane"/>
    <property type="match status" value="1"/>
</dbReference>
<evidence type="ECO:0000256" key="5">
    <source>
        <dbReference type="ARBA" id="ARBA00022741"/>
    </source>
</evidence>
<keyword evidence="5" id="KW-0547">Nucleotide-binding</keyword>
<evidence type="ECO:0000259" key="12">
    <source>
        <dbReference type="PROSITE" id="PS50929"/>
    </source>
</evidence>
<dbReference type="InterPro" id="IPR011527">
    <property type="entry name" value="ABC1_TM_dom"/>
</dbReference>
<dbReference type="SUPFAM" id="SSF52540">
    <property type="entry name" value="P-loop containing nucleoside triphosphate hydrolases"/>
    <property type="match status" value="1"/>
</dbReference>
<evidence type="ECO:0000256" key="6">
    <source>
        <dbReference type="ARBA" id="ARBA00022840"/>
    </source>
</evidence>
<dbReference type="Gene3D" id="3.40.50.300">
    <property type="entry name" value="P-loop containing nucleotide triphosphate hydrolases"/>
    <property type="match status" value="1"/>
</dbReference>
<dbReference type="PROSITE" id="PS00211">
    <property type="entry name" value="ABC_TRANSPORTER_1"/>
    <property type="match status" value="1"/>
</dbReference>
<dbReference type="GO" id="GO:0140359">
    <property type="term" value="F:ABC-type transporter activity"/>
    <property type="evidence" value="ECO:0007669"/>
    <property type="project" value="InterPro"/>
</dbReference>
<accession>A0A7S0JIN9</accession>
<protein>
    <recommendedName>
        <fullName evidence="14">ATP-dependent transporter ycf16</fullName>
    </recommendedName>
</protein>
<feature type="transmembrane region" description="Helical" evidence="9">
    <location>
        <begin position="210"/>
        <end position="233"/>
    </location>
</feature>
<feature type="transmembrane region" description="Helical" evidence="9">
    <location>
        <begin position="239"/>
        <end position="259"/>
    </location>
</feature>
<dbReference type="GO" id="GO:0005743">
    <property type="term" value="C:mitochondrial inner membrane"/>
    <property type="evidence" value="ECO:0007669"/>
    <property type="project" value="TreeGrafter"/>
</dbReference>
<dbReference type="Gene3D" id="1.20.1560.10">
    <property type="entry name" value="ABC transporter type 1, transmembrane domain"/>
    <property type="match status" value="1"/>
</dbReference>
<keyword evidence="10" id="KW-0732">Signal</keyword>
<evidence type="ECO:0000256" key="2">
    <source>
        <dbReference type="ARBA" id="ARBA00022448"/>
    </source>
</evidence>
<dbReference type="SUPFAM" id="SSF90123">
    <property type="entry name" value="ABC transporter transmembrane region"/>
    <property type="match status" value="1"/>
</dbReference>
<feature type="chain" id="PRO_5031544728" description="ATP-dependent transporter ycf16" evidence="10">
    <location>
        <begin position="21"/>
        <end position="699"/>
    </location>
</feature>
<evidence type="ECO:0000256" key="9">
    <source>
        <dbReference type="SAM" id="Phobius"/>
    </source>
</evidence>
<dbReference type="PROSITE" id="PS50929">
    <property type="entry name" value="ABC_TM1F"/>
    <property type="match status" value="1"/>
</dbReference>
<feature type="signal peptide" evidence="10">
    <location>
        <begin position="1"/>
        <end position="20"/>
    </location>
</feature>
<proteinExistence type="predicted"/>
<keyword evidence="7 9" id="KW-1133">Transmembrane helix</keyword>
<evidence type="ECO:0008006" key="14">
    <source>
        <dbReference type="Google" id="ProtNLM"/>
    </source>
</evidence>
<comment type="subcellular location">
    <subcellularLocation>
        <location evidence="1">Cell membrane</location>
        <topology evidence="1">Multi-pass membrane protein</topology>
    </subcellularLocation>
</comment>
<keyword evidence="4 9" id="KW-0812">Transmembrane</keyword>
<dbReference type="PANTHER" id="PTHR24221:SF470">
    <property type="entry name" value="MITOCHONDRIAL ABC TRANSPORTER ATM"/>
    <property type="match status" value="1"/>
</dbReference>
<evidence type="ECO:0000313" key="13">
    <source>
        <dbReference type="EMBL" id="CAD8552533.1"/>
    </source>
</evidence>
<evidence type="ECO:0000256" key="8">
    <source>
        <dbReference type="ARBA" id="ARBA00023136"/>
    </source>
</evidence>
<sequence length="699" mass="76770">MLRSTSCMLVCVICGWGVHAHALQRLPHVRFAHSSSAMHPSATAPCSGNAAQNHVPRTSLKHTRCCEASLPALDTHRVDIRFILGYLWPHGGKALARLRVLASLVLLIAAKLYVVRVPFLFKHAIDSLGRAPLRNAAGWLFAYGFSRSVYTLLQEGRYLLFTPVGQSALRRFMRDSFAHVQSLDSMWLSSQSTGELSRVFARGMRGMNALLRLLLFNVLPTALEAVLAIMMLGTRYGSGFLLTSLITVLSFVTWTLFIVQRRVQLLARVNENDNAIFIKFFNSLLNNEAVRINVNERYEVGQYDGLLSRAEGLAINDVQTVSVLNAGQALIYWTGLGVIMSLCARGVVRGALTLGDAVAINGLLLQLHSPLTALGYTYQEIRQALTDMRQLLELLRRRPRVVSVPRAAELHVRRGDIEFEDVSFGYTTAGGNLRNVSFTAPAGLKTAIVGSSGSGKSTVLKMILRLHDPDSGRVLIDGEDIRLVSLNSLRREVALIPQDTILFDDSIMHNIRYGNLSAPEAFALEVAERVGLNVTAHSLPDGYNTRVGERGMGLSGGERQRVAIARALLAQPSLVLCDEPTSALDSLTETTVQQVLDDSFRGRTSVVVAHKLRSVLDADQILVMRDGQLVEQGSHLSLLCSPNSTYSRMWAQQTAGAEDALDDLNDYCELLDGSGLARMSLNAAQNALDLRTLEGEWLW</sequence>
<dbReference type="EMBL" id="HBER01055744">
    <property type="protein sequence ID" value="CAD8552533.1"/>
    <property type="molecule type" value="Transcribed_RNA"/>
</dbReference>
<dbReference type="InterPro" id="IPR039421">
    <property type="entry name" value="Type_1_exporter"/>
</dbReference>
<dbReference type="AlphaFoldDB" id="A0A7S0JIN9"/>
<dbReference type="GO" id="GO:0006879">
    <property type="term" value="P:intracellular iron ion homeostasis"/>
    <property type="evidence" value="ECO:0007669"/>
    <property type="project" value="TreeGrafter"/>
</dbReference>
<dbReference type="Pfam" id="PF00005">
    <property type="entry name" value="ABC_tran"/>
    <property type="match status" value="1"/>
</dbReference>
<feature type="domain" description="ABC transmembrane type-1" evidence="12">
    <location>
        <begin position="101"/>
        <end position="383"/>
    </location>
</feature>
<keyword evidence="2" id="KW-0813">Transport</keyword>
<name>A0A7S0JIN9_9EUKA</name>
<dbReference type="InterPro" id="IPR017871">
    <property type="entry name" value="ABC_transporter-like_CS"/>
</dbReference>
<dbReference type="CDD" id="cd18582">
    <property type="entry name" value="ABC_6TM_ATM1_ABCB7"/>
    <property type="match status" value="1"/>
</dbReference>
<dbReference type="GO" id="GO:0005524">
    <property type="term" value="F:ATP binding"/>
    <property type="evidence" value="ECO:0007669"/>
    <property type="project" value="UniProtKB-KW"/>
</dbReference>
<evidence type="ECO:0000259" key="11">
    <source>
        <dbReference type="PROSITE" id="PS50893"/>
    </source>
</evidence>
<dbReference type="InterPro" id="IPR036640">
    <property type="entry name" value="ABC1_TM_sf"/>
</dbReference>
<dbReference type="InterPro" id="IPR027417">
    <property type="entry name" value="P-loop_NTPase"/>
</dbReference>
<dbReference type="PANTHER" id="PTHR24221">
    <property type="entry name" value="ATP-BINDING CASSETTE SUB-FAMILY B"/>
    <property type="match status" value="1"/>
</dbReference>
<organism evidence="13">
    <name type="scientific">Calcidiscus leptoporus</name>
    <dbReference type="NCBI Taxonomy" id="127549"/>
    <lineage>
        <taxon>Eukaryota</taxon>
        <taxon>Haptista</taxon>
        <taxon>Haptophyta</taxon>
        <taxon>Prymnesiophyceae</taxon>
        <taxon>Coccolithales</taxon>
        <taxon>Calcidiscaceae</taxon>
        <taxon>Calcidiscus</taxon>
    </lineage>
</organism>
<keyword evidence="6" id="KW-0067">ATP-binding</keyword>
<evidence type="ECO:0000256" key="4">
    <source>
        <dbReference type="ARBA" id="ARBA00022692"/>
    </source>
</evidence>
<dbReference type="InterPro" id="IPR003593">
    <property type="entry name" value="AAA+_ATPase"/>
</dbReference>
<dbReference type="SMART" id="SM00382">
    <property type="entry name" value="AAA"/>
    <property type="match status" value="1"/>
</dbReference>
<evidence type="ECO:0000256" key="3">
    <source>
        <dbReference type="ARBA" id="ARBA00022475"/>
    </source>
</evidence>
<evidence type="ECO:0000256" key="1">
    <source>
        <dbReference type="ARBA" id="ARBA00004651"/>
    </source>
</evidence>
<evidence type="ECO:0000256" key="10">
    <source>
        <dbReference type="SAM" id="SignalP"/>
    </source>
</evidence>
<keyword evidence="3" id="KW-1003">Cell membrane</keyword>
<keyword evidence="8 9" id="KW-0472">Membrane</keyword>
<dbReference type="FunFam" id="3.40.50.300:FF:000221">
    <property type="entry name" value="Multidrug ABC transporter ATP-binding protein"/>
    <property type="match status" value="1"/>
</dbReference>
<dbReference type="GO" id="GO:0016887">
    <property type="term" value="F:ATP hydrolysis activity"/>
    <property type="evidence" value="ECO:0007669"/>
    <property type="project" value="InterPro"/>
</dbReference>
<dbReference type="InterPro" id="IPR003439">
    <property type="entry name" value="ABC_transporter-like_ATP-bd"/>
</dbReference>
<feature type="domain" description="ABC transporter" evidence="11">
    <location>
        <begin position="417"/>
        <end position="651"/>
    </location>
</feature>
<gene>
    <name evidence="13" type="ORF">CLEP1334_LOCUS27824</name>
</gene>
<reference evidence="13" key="1">
    <citation type="submission" date="2021-01" db="EMBL/GenBank/DDBJ databases">
        <authorList>
            <person name="Corre E."/>
            <person name="Pelletier E."/>
            <person name="Niang G."/>
            <person name="Scheremetjew M."/>
            <person name="Finn R."/>
            <person name="Kale V."/>
            <person name="Holt S."/>
            <person name="Cochrane G."/>
            <person name="Meng A."/>
            <person name="Brown T."/>
            <person name="Cohen L."/>
        </authorList>
    </citation>
    <scope>NUCLEOTIDE SEQUENCE</scope>
    <source>
        <strain evidence="13">RCC1130</strain>
    </source>
</reference>
<feature type="transmembrane region" description="Helical" evidence="9">
    <location>
        <begin position="94"/>
        <end position="114"/>
    </location>
</feature>
<dbReference type="GO" id="GO:0005886">
    <property type="term" value="C:plasma membrane"/>
    <property type="evidence" value="ECO:0007669"/>
    <property type="project" value="UniProtKB-SubCell"/>
</dbReference>